<accession>C8XGM5</accession>
<protein>
    <submittedName>
        <fullName evidence="2">Ferric iron reductase</fullName>
    </submittedName>
</protein>
<proteinExistence type="predicted"/>
<evidence type="ECO:0000259" key="1">
    <source>
        <dbReference type="Pfam" id="PF11575"/>
    </source>
</evidence>
<gene>
    <name evidence="2" type="ordered locus">Namu_1818</name>
</gene>
<reference evidence="3" key="1">
    <citation type="submission" date="2009-09" db="EMBL/GenBank/DDBJ databases">
        <title>The complete genome of Nakamurella multipartita DSM 44233.</title>
        <authorList>
            <consortium name="US DOE Joint Genome Institute (JGI-PGF)"/>
            <person name="Lucas S."/>
            <person name="Copeland A."/>
            <person name="Lapidus A."/>
            <person name="Glavina del Rio T."/>
            <person name="Dalin E."/>
            <person name="Tice H."/>
            <person name="Bruce D."/>
            <person name="Goodwin L."/>
            <person name="Pitluck S."/>
            <person name="Kyrpides N."/>
            <person name="Mavromatis K."/>
            <person name="Ivanova N."/>
            <person name="Ovchinnikova G."/>
            <person name="Sims D."/>
            <person name="Meincke L."/>
            <person name="Brettin T."/>
            <person name="Detter J.C."/>
            <person name="Han C."/>
            <person name="Larimer F."/>
            <person name="Land M."/>
            <person name="Hauser L."/>
            <person name="Markowitz V."/>
            <person name="Cheng J.-F."/>
            <person name="Hugenholtz P."/>
            <person name="Woyke T."/>
            <person name="Wu D."/>
            <person name="Klenk H.-P."/>
            <person name="Eisen J.A."/>
        </authorList>
    </citation>
    <scope>NUCLEOTIDE SEQUENCE [LARGE SCALE GENOMIC DNA]</scope>
    <source>
        <strain evidence="3">ATCC 700099 / DSM 44233 / CIP 104796 / JCM 9543 / NBRC 105858 / Y-104</strain>
    </source>
</reference>
<dbReference type="InterPro" id="IPR024726">
    <property type="entry name" value="FhuF_C"/>
</dbReference>
<dbReference type="InParanoid" id="C8XGM5"/>
<feature type="domain" description="Ferric siderophore reductase C-terminal" evidence="1">
    <location>
        <begin position="211"/>
        <end position="233"/>
    </location>
</feature>
<dbReference type="Proteomes" id="UP000002218">
    <property type="component" value="Chromosome"/>
</dbReference>
<evidence type="ECO:0000313" key="3">
    <source>
        <dbReference type="Proteomes" id="UP000002218"/>
    </source>
</evidence>
<organism evidence="2 3">
    <name type="scientific">Nakamurella multipartita (strain ATCC 700099 / DSM 44233 / CIP 104796 / JCM 9543 / NBRC 105858 / Y-104)</name>
    <name type="common">Microsphaera multipartita</name>
    <dbReference type="NCBI Taxonomy" id="479431"/>
    <lineage>
        <taxon>Bacteria</taxon>
        <taxon>Bacillati</taxon>
        <taxon>Actinomycetota</taxon>
        <taxon>Actinomycetes</taxon>
        <taxon>Nakamurellales</taxon>
        <taxon>Nakamurellaceae</taxon>
        <taxon>Nakamurella</taxon>
    </lineage>
</organism>
<dbReference type="AlphaFoldDB" id="C8XGM5"/>
<dbReference type="GO" id="GO:0051537">
    <property type="term" value="F:2 iron, 2 sulfur cluster binding"/>
    <property type="evidence" value="ECO:0007669"/>
    <property type="project" value="InterPro"/>
</dbReference>
<sequence length="245" mass="25043" precursor="true">MNDSQADLAALGPFFALAVHPAGAAPARPWRPLDELVGPGPALPDRIRAVRVALAAAGGREPGQIEERVAVSVAHLGLVARLIAPAVGAAALGRPLGVLAAGRIWWQDQLGRPYAVSLAPDALREAGTPPAGPPELAGTAVEQLTLACHRRFSVSPRVLWGNVASAANTAAGLIGRGRPDLAAAARAAAAGILRDARVDGGDRIAGPGFRRRSCCLIYRLAGSTATVCGDCVRQPAAAVRVARDV</sequence>
<name>C8XGM5_NAKMY</name>
<dbReference type="OrthoDB" id="3290158at2"/>
<reference evidence="2 3" key="2">
    <citation type="journal article" date="2010" name="Stand. Genomic Sci.">
        <title>Complete genome sequence of Nakamurella multipartita type strain (Y-104).</title>
        <authorList>
            <person name="Tice H."/>
            <person name="Mayilraj S."/>
            <person name="Sims D."/>
            <person name="Lapidus A."/>
            <person name="Nolan M."/>
            <person name="Lucas S."/>
            <person name="Glavina Del Rio T."/>
            <person name="Copeland A."/>
            <person name="Cheng J.F."/>
            <person name="Meincke L."/>
            <person name="Bruce D."/>
            <person name="Goodwin L."/>
            <person name="Pitluck S."/>
            <person name="Ivanova N."/>
            <person name="Mavromatis K."/>
            <person name="Ovchinnikova G."/>
            <person name="Pati A."/>
            <person name="Chen A."/>
            <person name="Palaniappan K."/>
            <person name="Land M."/>
            <person name="Hauser L."/>
            <person name="Chang Y.J."/>
            <person name="Jeffries C.D."/>
            <person name="Detter J.C."/>
            <person name="Brettin T."/>
            <person name="Rohde M."/>
            <person name="Goker M."/>
            <person name="Bristow J."/>
            <person name="Eisen J.A."/>
            <person name="Markowitz V."/>
            <person name="Hugenholtz P."/>
            <person name="Kyrpides N.C."/>
            <person name="Klenk H.P."/>
            <person name="Chen F."/>
        </authorList>
    </citation>
    <scope>NUCLEOTIDE SEQUENCE [LARGE SCALE GENOMIC DNA]</scope>
    <source>
        <strain evidence="3">ATCC 700099 / DSM 44233 / CIP 104796 / JCM 9543 / NBRC 105858 / Y-104</strain>
    </source>
</reference>
<evidence type="ECO:0000313" key="2">
    <source>
        <dbReference type="EMBL" id="ACV78208.1"/>
    </source>
</evidence>
<dbReference type="eggNOG" id="COG4114">
    <property type="taxonomic scope" value="Bacteria"/>
</dbReference>
<dbReference type="HOGENOM" id="CLU_071559_0_0_11"/>
<dbReference type="RefSeq" id="WP_015747110.1">
    <property type="nucleotide sequence ID" value="NC_013235.1"/>
</dbReference>
<dbReference type="STRING" id="479431.Namu_1818"/>
<keyword evidence="3" id="KW-1185">Reference proteome</keyword>
<dbReference type="Pfam" id="PF11575">
    <property type="entry name" value="FhuF_C"/>
    <property type="match status" value="1"/>
</dbReference>
<dbReference type="KEGG" id="nml:Namu_1818"/>
<dbReference type="EMBL" id="CP001737">
    <property type="protein sequence ID" value="ACV78208.1"/>
    <property type="molecule type" value="Genomic_DNA"/>
</dbReference>